<dbReference type="STRING" id="1142394.PSMK_05170"/>
<sequence>MNDGRRSYIHLFWDIPIPDWKRTLVEMVRVAELGHPRAEVHACEIDGYDVWMREDEFYSEEEPLAMMPRSDVRTSDAPPLRGSRLMYIDFIGQAERRLRLAELVESLQARIPEEISGGVFPPWDPFVKIGRHTVWQRLGEQPNGTFGPLLHGRPTLSLSISGDNGPKRQDEYRKLVLSDPVLAALRGDLEVKFGPSQVVMFWD</sequence>
<reference evidence="1 2" key="1">
    <citation type="submission" date="2012-02" db="EMBL/GenBank/DDBJ databases">
        <title>Complete genome sequence of Phycisphaera mikurensis NBRC 102666.</title>
        <authorList>
            <person name="Ankai A."/>
            <person name="Hosoyama A."/>
            <person name="Terui Y."/>
            <person name="Sekine M."/>
            <person name="Fukai R."/>
            <person name="Kato Y."/>
            <person name="Nakamura S."/>
            <person name="Yamada-Narita S."/>
            <person name="Kawakoshi A."/>
            <person name="Fukunaga Y."/>
            <person name="Yamazaki S."/>
            <person name="Fujita N."/>
        </authorList>
    </citation>
    <scope>NUCLEOTIDE SEQUENCE [LARGE SCALE GENOMIC DNA]</scope>
    <source>
        <strain evidence="2">NBRC 102666 / KCTC 22515 / FYK2301M01</strain>
    </source>
</reference>
<evidence type="ECO:0000313" key="2">
    <source>
        <dbReference type="Proteomes" id="UP000007881"/>
    </source>
</evidence>
<dbReference type="KEGG" id="phm:PSMK_05170"/>
<keyword evidence="2" id="KW-1185">Reference proteome</keyword>
<gene>
    <name evidence="1" type="ordered locus">PSMK_05170</name>
</gene>
<dbReference type="EMBL" id="AP012338">
    <property type="protein sequence ID" value="BAM02676.1"/>
    <property type="molecule type" value="Genomic_DNA"/>
</dbReference>
<proteinExistence type="predicted"/>
<protein>
    <submittedName>
        <fullName evidence="1">Uncharacterized protein</fullName>
    </submittedName>
</protein>
<name>I0IBN8_PHYMF</name>
<evidence type="ECO:0000313" key="1">
    <source>
        <dbReference type="EMBL" id="BAM02676.1"/>
    </source>
</evidence>
<accession>I0IBN8</accession>
<dbReference type="Proteomes" id="UP000007881">
    <property type="component" value="Chromosome"/>
</dbReference>
<organism evidence="1 2">
    <name type="scientific">Phycisphaera mikurensis (strain NBRC 102666 / KCTC 22515 / FYK2301M01)</name>
    <dbReference type="NCBI Taxonomy" id="1142394"/>
    <lineage>
        <taxon>Bacteria</taxon>
        <taxon>Pseudomonadati</taxon>
        <taxon>Planctomycetota</taxon>
        <taxon>Phycisphaerae</taxon>
        <taxon>Phycisphaerales</taxon>
        <taxon>Phycisphaeraceae</taxon>
        <taxon>Phycisphaera</taxon>
    </lineage>
</organism>
<dbReference type="AlphaFoldDB" id="I0IBN8"/>
<dbReference type="HOGENOM" id="CLU_1347880_0_0_0"/>